<dbReference type="InterPro" id="IPR000719">
    <property type="entry name" value="Prot_kinase_dom"/>
</dbReference>
<name>A0AAN9RUK0_PSOTE</name>
<evidence type="ECO:0000256" key="1">
    <source>
        <dbReference type="ARBA" id="ARBA00004123"/>
    </source>
</evidence>
<comment type="subcellular location">
    <subcellularLocation>
        <location evidence="1">Nucleus</location>
    </subcellularLocation>
</comment>
<gene>
    <name evidence="4" type="ORF">VNO78_29144</name>
</gene>
<dbReference type="GO" id="GO:0008270">
    <property type="term" value="F:zinc ion binding"/>
    <property type="evidence" value="ECO:0007669"/>
    <property type="project" value="InterPro"/>
</dbReference>
<reference evidence="4 5" key="1">
    <citation type="submission" date="2024-01" db="EMBL/GenBank/DDBJ databases">
        <title>The genomes of 5 underutilized Papilionoideae crops provide insights into root nodulation and disease resistanc.</title>
        <authorList>
            <person name="Jiang F."/>
        </authorList>
    </citation>
    <scope>NUCLEOTIDE SEQUENCE [LARGE SCALE GENOMIC DNA]</scope>
    <source>
        <strain evidence="4">DUOXIRENSHENG_FW03</strain>
        <tissue evidence="4">Leaves</tissue>
    </source>
</reference>
<comment type="caution">
    <text evidence="4">The sequence shown here is derived from an EMBL/GenBank/DDBJ whole genome shotgun (WGS) entry which is preliminary data.</text>
</comment>
<dbReference type="PROSITE" id="PS50011">
    <property type="entry name" value="PROTEIN_KINASE_DOM"/>
    <property type="match status" value="1"/>
</dbReference>
<sequence>MELVSNILEALLMRGHVEEALRRIDLLMLNGCEPDFNSLLSVLCEKEKTIAALKLLDFILERDSIIDFSIYDKVLDALCREDLNVYSILCKIVEKRGSTDWSSWDELINSLNREGNTKQAGVLSRMIKGTDGGPTQQHGNDRKPSKNIFSAAMSAVDYCHCRGVTHRDLKHDGLLHSACDTPHYVAPELITNNGYYGAKADIWSCGVILFFMNAGDLPFRSDNDGSTSDENVVYQSSAGASSPAVPMNVGSIDGSNHGQVSKAASLSCVGSQPPWTSLSTSAGGSAFCSSRSSCRPWEWGDLLRRLATFIPSNWLGKPQAKRTELTRGQICWMNNGIDKIACESCGTSLSFTALPSWTSAEDLLIDQYGTVPSIVNISCFLLVSLLPWPKLKMPANPLPGIWVRVIHKVNYHWKGNICPESLLQFPPTPPSALIGGYKHRCDGLVQFHCLPVVVISAIELMSITRGPQIECFL</sequence>
<evidence type="ECO:0000256" key="2">
    <source>
        <dbReference type="ARBA" id="ARBA00023242"/>
    </source>
</evidence>
<dbReference type="InterPro" id="IPR011990">
    <property type="entry name" value="TPR-like_helical_dom_sf"/>
</dbReference>
<evidence type="ECO:0000259" key="3">
    <source>
        <dbReference type="PROSITE" id="PS50011"/>
    </source>
</evidence>
<dbReference type="Pfam" id="PF07967">
    <property type="entry name" value="zf-C3HC"/>
    <property type="match status" value="1"/>
</dbReference>
<feature type="domain" description="Protein kinase" evidence="3">
    <location>
        <begin position="1"/>
        <end position="326"/>
    </location>
</feature>
<proteinExistence type="predicted"/>
<dbReference type="Gene3D" id="1.10.510.10">
    <property type="entry name" value="Transferase(Phosphotransferase) domain 1"/>
    <property type="match status" value="1"/>
</dbReference>
<dbReference type="PANTHER" id="PTHR15835:SF16">
    <property type="entry name" value="F20D23.9 PROTEIN"/>
    <property type="match status" value="1"/>
</dbReference>
<dbReference type="InterPro" id="IPR011009">
    <property type="entry name" value="Kinase-like_dom_sf"/>
</dbReference>
<dbReference type="SUPFAM" id="SSF56112">
    <property type="entry name" value="Protein kinase-like (PK-like)"/>
    <property type="match status" value="1"/>
</dbReference>
<dbReference type="Gene3D" id="1.25.40.10">
    <property type="entry name" value="Tetratricopeptide repeat domain"/>
    <property type="match status" value="1"/>
</dbReference>
<dbReference type="GO" id="GO:0004672">
    <property type="term" value="F:protein kinase activity"/>
    <property type="evidence" value="ECO:0007669"/>
    <property type="project" value="InterPro"/>
</dbReference>
<evidence type="ECO:0000313" key="5">
    <source>
        <dbReference type="Proteomes" id="UP001386955"/>
    </source>
</evidence>
<dbReference type="EMBL" id="JAYMYS010000008">
    <property type="protein sequence ID" value="KAK7383465.1"/>
    <property type="molecule type" value="Genomic_DNA"/>
</dbReference>
<evidence type="ECO:0000313" key="4">
    <source>
        <dbReference type="EMBL" id="KAK7383465.1"/>
    </source>
</evidence>
<organism evidence="4 5">
    <name type="scientific">Psophocarpus tetragonolobus</name>
    <name type="common">Winged bean</name>
    <name type="synonym">Dolichos tetragonolobus</name>
    <dbReference type="NCBI Taxonomy" id="3891"/>
    <lineage>
        <taxon>Eukaryota</taxon>
        <taxon>Viridiplantae</taxon>
        <taxon>Streptophyta</taxon>
        <taxon>Embryophyta</taxon>
        <taxon>Tracheophyta</taxon>
        <taxon>Spermatophyta</taxon>
        <taxon>Magnoliopsida</taxon>
        <taxon>eudicotyledons</taxon>
        <taxon>Gunneridae</taxon>
        <taxon>Pentapetalae</taxon>
        <taxon>rosids</taxon>
        <taxon>fabids</taxon>
        <taxon>Fabales</taxon>
        <taxon>Fabaceae</taxon>
        <taxon>Papilionoideae</taxon>
        <taxon>50 kb inversion clade</taxon>
        <taxon>NPAAA clade</taxon>
        <taxon>indigoferoid/millettioid clade</taxon>
        <taxon>Phaseoleae</taxon>
        <taxon>Psophocarpus</taxon>
    </lineage>
</organism>
<dbReference type="AlphaFoldDB" id="A0AAN9RUK0"/>
<protein>
    <recommendedName>
        <fullName evidence="3">Protein kinase domain-containing protein</fullName>
    </recommendedName>
</protein>
<dbReference type="Proteomes" id="UP001386955">
    <property type="component" value="Unassembled WGS sequence"/>
</dbReference>
<keyword evidence="5" id="KW-1185">Reference proteome</keyword>
<dbReference type="GO" id="GO:0005524">
    <property type="term" value="F:ATP binding"/>
    <property type="evidence" value="ECO:0007669"/>
    <property type="project" value="InterPro"/>
</dbReference>
<dbReference type="GO" id="GO:0005634">
    <property type="term" value="C:nucleus"/>
    <property type="evidence" value="ECO:0007669"/>
    <property type="project" value="UniProtKB-SubCell"/>
</dbReference>
<accession>A0AAN9RUK0</accession>
<keyword evidence="2" id="KW-0539">Nucleus</keyword>
<dbReference type="PANTHER" id="PTHR15835">
    <property type="entry name" value="NUCLEAR-INTERACTING PARTNER OF ALK"/>
    <property type="match status" value="1"/>
</dbReference>
<dbReference type="Pfam" id="PF00069">
    <property type="entry name" value="Pkinase"/>
    <property type="match status" value="1"/>
</dbReference>
<dbReference type="SMART" id="SM00220">
    <property type="entry name" value="S_TKc"/>
    <property type="match status" value="1"/>
</dbReference>
<dbReference type="InterPro" id="IPR012935">
    <property type="entry name" value="NuBaID_N"/>
</dbReference>